<feature type="compositionally biased region" description="Low complexity" evidence="1">
    <location>
        <begin position="120"/>
        <end position="136"/>
    </location>
</feature>
<proteinExistence type="predicted"/>
<name>A0A4Q7X059_9ACTN</name>
<keyword evidence="3" id="KW-1185">Reference proteome</keyword>
<dbReference type="AlphaFoldDB" id="A0A4Q7X059"/>
<accession>A0A4Q7X059</accession>
<evidence type="ECO:0000256" key="1">
    <source>
        <dbReference type="SAM" id="MobiDB-lite"/>
    </source>
</evidence>
<feature type="region of interest" description="Disordered" evidence="1">
    <location>
        <begin position="222"/>
        <end position="243"/>
    </location>
</feature>
<evidence type="ECO:0000313" key="2">
    <source>
        <dbReference type="EMBL" id="RZU16232.1"/>
    </source>
</evidence>
<feature type="compositionally biased region" description="Low complexity" evidence="1">
    <location>
        <begin position="153"/>
        <end position="164"/>
    </location>
</feature>
<organism evidence="2 3">
    <name type="scientific">Kribbella rubisoli</name>
    <dbReference type="NCBI Taxonomy" id="3075929"/>
    <lineage>
        <taxon>Bacteria</taxon>
        <taxon>Bacillati</taxon>
        <taxon>Actinomycetota</taxon>
        <taxon>Actinomycetes</taxon>
        <taxon>Propionibacteriales</taxon>
        <taxon>Kribbellaceae</taxon>
        <taxon>Kribbella</taxon>
    </lineage>
</organism>
<evidence type="ECO:0000313" key="3">
    <source>
        <dbReference type="Proteomes" id="UP000292027"/>
    </source>
</evidence>
<feature type="region of interest" description="Disordered" evidence="1">
    <location>
        <begin position="108"/>
        <end position="181"/>
    </location>
</feature>
<gene>
    <name evidence="2" type="ORF">EV645_3783</name>
</gene>
<comment type="caution">
    <text evidence="2">The sequence shown here is derived from an EMBL/GenBank/DDBJ whole genome shotgun (WGS) entry which is preliminary data.</text>
</comment>
<reference evidence="2 3" key="1">
    <citation type="journal article" date="2015" name="Stand. Genomic Sci.">
        <title>Genomic Encyclopedia of Bacterial and Archaeal Type Strains, Phase III: the genomes of soil and plant-associated and newly described type strains.</title>
        <authorList>
            <person name="Whitman W.B."/>
            <person name="Woyke T."/>
            <person name="Klenk H.P."/>
            <person name="Zhou Y."/>
            <person name="Lilburn T.G."/>
            <person name="Beck B.J."/>
            <person name="De Vos P."/>
            <person name="Vandamme P."/>
            <person name="Eisen J.A."/>
            <person name="Garrity G."/>
            <person name="Hugenholtz P."/>
            <person name="Kyrpides N.C."/>
        </authorList>
    </citation>
    <scope>NUCLEOTIDE SEQUENCE [LARGE SCALE GENOMIC DNA]</scope>
    <source>
        <strain evidence="2 3">VKM Ac-2540</strain>
    </source>
</reference>
<dbReference type="Proteomes" id="UP000292027">
    <property type="component" value="Unassembled WGS sequence"/>
</dbReference>
<protein>
    <submittedName>
        <fullName evidence="2">Uncharacterized protein</fullName>
    </submittedName>
</protein>
<dbReference type="EMBL" id="SHKR01000012">
    <property type="protein sequence ID" value="RZU16232.1"/>
    <property type="molecule type" value="Genomic_DNA"/>
</dbReference>
<sequence length="243" mass="25801">MSSSESGAVSFGGSDLLPSIEGRLREGALAGAAGEQTGRGLRRLAMTSLDLDDVHRRCLGCQRASCWRELLAVNLGDRNERIRERPCFRGLVGSGLLTGGGCQLSVHRPGTRRAGTRSPASGAGVVANGAYAGGKASPTTADMHSGDTRPEARTNTPTRRTNPNPRRKLHRKTHQDPLDNRHLPQHIDAVDTQHSRLSAPTSTMALVVSRPDQAGAARVAVERSTRRTHGPAAGRGLTEVLDS</sequence>